<gene>
    <name evidence="2" type="ORF">SAMN05444277_1243</name>
</gene>
<accession>A0A1I5ZFX1</accession>
<dbReference type="GO" id="GO:0003677">
    <property type="term" value="F:DNA binding"/>
    <property type="evidence" value="ECO:0007669"/>
    <property type="project" value="InterPro"/>
</dbReference>
<dbReference type="CDD" id="cd00093">
    <property type="entry name" value="HTH_XRE"/>
    <property type="match status" value="1"/>
</dbReference>
<evidence type="ECO:0000259" key="1">
    <source>
        <dbReference type="PROSITE" id="PS50943"/>
    </source>
</evidence>
<dbReference type="STRING" id="1465490.SAMN05444277_1243"/>
<name>A0A1I5ZFX1_9BACT</name>
<dbReference type="SUPFAM" id="SSF47413">
    <property type="entry name" value="lambda repressor-like DNA-binding domains"/>
    <property type="match status" value="1"/>
</dbReference>
<organism evidence="2 3">
    <name type="scientific">Parafilimonas terrae</name>
    <dbReference type="NCBI Taxonomy" id="1465490"/>
    <lineage>
        <taxon>Bacteria</taxon>
        <taxon>Pseudomonadati</taxon>
        <taxon>Bacteroidota</taxon>
        <taxon>Chitinophagia</taxon>
        <taxon>Chitinophagales</taxon>
        <taxon>Chitinophagaceae</taxon>
        <taxon>Parafilimonas</taxon>
    </lineage>
</organism>
<protein>
    <submittedName>
        <fullName evidence="2">Helix-turn-helix</fullName>
    </submittedName>
</protein>
<dbReference type="SMART" id="SM00530">
    <property type="entry name" value="HTH_XRE"/>
    <property type="match status" value="1"/>
</dbReference>
<evidence type="ECO:0000313" key="3">
    <source>
        <dbReference type="Proteomes" id="UP000199031"/>
    </source>
</evidence>
<dbReference type="InterPro" id="IPR010982">
    <property type="entry name" value="Lambda_DNA-bd_dom_sf"/>
</dbReference>
<keyword evidence="3" id="KW-1185">Reference proteome</keyword>
<dbReference type="Pfam" id="PF01381">
    <property type="entry name" value="HTH_3"/>
    <property type="match status" value="1"/>
</dbReference>
<dbReference type="EMBL" id="FOXQ01000024">
    <property type="protein sequence ID" value="SFQ55320.1"/>
    <property type="molecule type" value="Genomic_DNA"/>
</dbReference>
<dbReference type="AlphaFoldDB" id="A0A1I5ZFX1"/>
<dbReference type="Proteomes" id="UP000199031">
    <property type="component" value="Unassembled WGS sequence"/>
</dbReference>
<feature type="domain" description="HTH cro/C1-type" evidence="1">
    <location>
        <begin position="7"/>
        <end position="61"/>
    </location>
</feature>
<dbReference type="InterPro" id="IPR001387">
    <property type="entry name" value="Cro/C1-type_HTH"/>
</dbReference>
<dbReference type="PROSITE" id="PS50943">
    <property type="entry name" value="HTH_CROC1"/>
    <property type="match status" value="1"/>
</dbReference>
<dbReference type="Gene3D" id="1.10.260.40">
    <property type="entry name" value="lambda repressor-like DNA-binding domains"/>
    <property type="match status" value="1"/>
</dbReference>
<reference evidence="2 3" key="1">
    <citation type="submission" date="2016-10" db="EMBL/GenBank/DDBJ databases">
        <authorList>
            <person name="de Groot N.N."/>
        </authorList>
    </citation>
    <scope>NUCLEOTIDE SEQUENCE [LARGE SCALE GENOMIC DNA]</scope>
    <source>
        <strain evidence="2 3">DSM 28286</strain>
    </source>
</reference>
<sequence>MKIGENIRAFREAQGKSAEMLATTLNIGIEEYLNIENEVTDITVKQLKTISNVLSVSIIDLIDAEERFGQIKNYFYNHSGNSSTNIHTQGIDQEEIRKGYKELYAEELNRIPKLEKLLRENNIAFNF</sequence>
<evidence type="ECO:0000313" key="2">
    <source>
        <dbReference type="EMBL" id="SFQ55320.1"/>
    </source>
</evidence>
<proteinExistence type="predicted"/>